<comment type="subcellular location">
    <subcellularLocation>
        <location evidence="1">Membrane</location>
    </subcellularLocation>
</comment>
<feature type="non-terminal residue" evidence="7">
    <location>
        <position position="140"/>
    </location>
</feature>
<evidence type="ECO:0000256" key="6">
    <source>
        <dbReference type="SAM" id="Phobius"/>
    </source>
</evidence>
<proteinExistence type="inferred from homology"/>
<dbReference type="GO" id="GO:0016020">
    <property type="term" value="C:membrane"/>
    <property type="evidence" value="ECO:0007669"/>
    <property type="project" value="UniProtKB-SubCell"/>
</dbReference>
<keyword evidence="3 6" id="KW-0812">Transmembrane</keyword>
<dbReference type="OrthoDB" id="5496529at2"/>
<dbReference type="PROSITE" id="PS00154">
    <property type="entry name" value="ATPASE_E1_E2"/>
    <property type="match status" value="1"/>
</dbReference>
<comment type="similarity">
    <text evidence="2">Belongs to the cation transport ATPase (P-type) (TC 3.A.3) family. Type IB subfamily.</text>
</comment>
<dbReference type="Gene3D" id="3.40.50.1000">
    <property type="entry name" value="HAD superfamily/HAD-like"/>
    <property type="match status" value="1"/>
</dbReference>
<comment type="caution">
    <text evidence="7">The sequence shown here is derived from an EMBL/GenBank/DDBJ whole genome shotgun (WGS) entry which is preliminary data.</text>
</comment>
<keyword evidence="8" id="KW-1185">Reference proteome</keyword>
<keyword evidence="4 6" id="KW-1133">Transmembrane helix</keyword>
<protein>
    <submittedName>
        <fullName evidence="7">Cation-translocating P-type ATPase</fullName>
    </submittedName>
</protein>
<dbReference type="PANTHER" id="PTHR48085:SF5">
    <property type="entry name" value="CADMIUM_ZINC-TRANSPORTING ATPASE HMA4-RELATED"/>
    <property type="match status" value="1"/>
</dbReference>
<evidence type="ECO:0000313" key="8">
    <source>
        <dbReference type="Proteomes" id="UP000315369"/>
    </source>
</evidence>
<evidence type="ECO:0000256" key="1">
    <source>
        <dbReference type="ARBA" id="ARBA00004370"/>
    </source>
</evidence>
<feature type="transmembrane region" description="Helical" evidence="6">
    <location>
        <begin position="69"/>
        <end position="94"/>
    </location>
</feature>
<accession>A0A540WH87</accession>
<sequence>VVESGALDVLVEQLGDDTTFSRIIALVENAEAEQAPVQKLADKVAGWLIPVVFLFLIGVYLITQDVRTIVTLLIFTSPAELGLATPLVMIAAIARAARSGILIKGGIYLESLAKVEVMVFDKTGTLTANLPEVVQVLCVN</sequence>
<evidence type="ECO:0000256" key="2">
    <source>
        <dbReference type="ARBA" id="ARBA00006024"/>
    </source>
</evidence>
<dbReference type="Proteomes" id="UP000315369">
    <property type="component" value="Unassembled WGS sequence"/>
</dbReference>
<dbReference type="InterPro" id="IPR018303">
    <property type="entry name" value="ATPase_P-typ_P_site"/>
</dbReference>
<organism evidence="7 8">
    <name type="scientific">Myxococcus llanfairpwllgwyngyllgogerychwyrndrobwllllantysiliogogogochensis</name>
    <dbReference type="NCBI Taxonomy" id="2590453"/>
    <lineage>
        <taxon>Bacteria</taxon>
        <taxon>Pseudomonadati</taxon>
        <taxon>Myxococcota</taxon>
        <taxon>Myxococcia</taxon>
        <taxon>Myxococcales</taxon>
        <taxon>Cystobacterineae</taxon>
        <taxon>Myxococcaceae</taxon>
        <taxon>Myxococcus</taxon>
    </lineage>
</organism>
<reference evidence="7 8" key="1">
    <citation type="submission" date="2019-06" db="EMBL/GenBank/DDBJ databases">
        <authorList>
            <person name="Livingstone P."/>
            <person name="Whitworth D."/>
        </authorList>
    </citation>
    <scope>NUCLEOTIDE SEQUENCE [LARGE SCALE GENOMIC DNA]</scope>
    <source>
        <strain evidence="7 8">AM401</strain>
    </source>
</reference>
<dbReference type="PANTHER" id="PTHR48085">
    <property type="entry name" value="CADMIUM/ZINC-TRANSPORTING ATPASE HMA2-RELATED"/>
    <property type="match status" value="1"/>
</dbReference>
<keyword evidence="5 6" id="KW-0472">Membrane</keyword>
<dbReference type="Gene3D" id="2.70.150.10">
    <property type="entry name" value="Calcium-transporting ATPase, cytoplasmic transduction domain A"/>
    <property type="match status" value="1"/>
</dbReference>
<gene>
    <name evidence="7" type="ORF">FJV41_50905</name>
</gene>
<evidence type="ECO:0000256" key="5">
    <source>
        <dbReference type="ARBA" id="ARBA00023136"/>
    </source>
</evidence>
<dbReference type="Gene3D" id="1.20.1110.10">
    <property type="entry name" value="Calcium-transporting ATPase, transmembrane domain"/>
    <property type="match status" value="1"/>
</dbReference>
<evidence type="ECO:0000256" key="3">
    <source>
        <dbReference type="ARBA" id="ARBA00022692"/>
    </source>
</evidence>
<dbReference type="InterPro" id="IPR051014">
    <property type="entry name" value="Cation_Transport_ATPase_IB"/>
</dbReference>
<evidence type="ECO:0000256" key="4">
    <source>
        <dbReference type="ARBA" id="ARBA00022989"/>
    </source>
</evidence>
<dbReference type="AlphaFoldDB" id="A0A540WH87"/>
<evidence type="ECO:0000313" key="7">
    <source>
        <dbReference type="EMBL" id="TQF08257.1"/>
    </source>
</evidence>
<feature type="non-terminal residue" evidence="7">
    <location>
        <position position="1"/>
    </location>
</feature>
<dbReference type="GO" id="GO:0022857">
    <property type="term" value="F:transmembrane transporter activity"/>
    <property type="evidence" value="ECO:0007669"/>
    <property type="project" value="TreeGrafter"/>
</dbReference>
<dbReference type="InterPro" id="IPR023214">
    <property type="entry name" value="HAD_sf"/>
</dbReference>
<name>A0A540WH87_9BACT</name>
<dbReference type="EMBL" id="VIFM01000856">
    <property type="protein sequence ID" value="TQF08257.1"/>
    <property type="molecule type" value="Genomic_DNA"/>
</dbReference>
<feature type="transmembrane region" description="Helical" evidence="6">
    <location>
        <begin position="44"/>
        <end position="63"/>
    </location>
</feature>